<reference evidence="1" key="1">
    <citation type="submission" date="2019-08" db="EMBL/GenBank/DDBJ databases">
        <authorList>
            <person name="Kucharzyk K."/>
            <person name="Murdoch R.W."/>
            <person name="Higgins S."/>
            <person name="Loffler F."/>
        </authorList>
    </citation>
    <scope>NUCLEOTIDE SEQUENCE</scope>
</reference>
<protein>
    <submittedName>
        <fullName evidence="1">Uncharacterized protein</fullName>
    </submittedName>
</protein>
<proteinExistence type="predicted"/>
<accession>A0A645DFB7</accession>
<name>A0A645DFB7_9ZZZZ</name>
<dbReference type="AlphaFoldDB" id="A0A645DFB7"/>
<gene>
    <name evidence="1" type="ORF">SDC9_135060</name>
</gene>
<dbReference type="EMBL" id="VSSQ01035675">
    <property type="protein sequence ID" value="MPM87959.1"/>
    <property type="molecule type" value="Genomic_DNA"/>
</dbReference>
<comment type="caution">
    <text evidence="1">The sequence shown here is derived from an EMBL/GenBank/DDBJ whole genome shotgun (WGS) entry which is preliminary data.</text>
</comment>
<evidence type="ECO:0000313" key="1">
    <source>
        <dbReference type="EMBL" id="MPM87959.1"/>
    </source>
</evidence>
<organism evidence="1">
    <name type="scientific">bioreactor metagenome</name>
    <dbReference type="NCBI Taxonomy" id="1076179"/>
    <lineage>
        <taxon>unclassified sequences</taxon>
        <taxon>metagenomes</taxon>
        <taxon>ecological metagenomes</taxon>
    </lineage>
</organism>
<sequence length="339" mass="38180">MENDDFAAKLSRMITALREKGCRCQRIAASASDINYSFDSIARWLPLMSSGSLESFHYPRMRDGLYRRTIIVVPDFGALVSTSVGHQRESGATFLTLEKATVNCYAKEFSDYLSVCKPMTKTHGGAQMCNMLLLRALGYESTFSSCIQQSGSLSSITMPPSVVKNIISKTKIPASQKLLRRLREDAWHFEDIVKEHRIIDIFPLAPLEEIAAGKVPVAASQILCGDTCYYSMIEYKLHLQHIAALLKKHPNYHLIQNCGEHIRSDIIYIREGNLALLYKDTAPASIIEITESNLITELWEYMLREIEPKLSPAAREDVIARIERLVMEIDDNLPAGQGY</sequence>